<dbReference type="InterPro" id="IPR008283">
    <property type="entry name" value="Peptidase_M17_N"/>
</dbReference>
<evidence type="ECO:0000313" key="4">
    <source>
        <dbReference type="Proteomes" id="UP000324233"/>
    </source>
</evidence>
<evidence type="ECO:0000256" key="1">
    <source>
        <dbReference type="SAM" id="SignalP"/>
    </source>
</evidence>
<feature type="domain" description="Peptidase M17 leucyl aminopeptidase N-terminal" evidence="2">
    <location>
        <begin position="69"/>
        <end position="166"/>
    </location>
</feature>
<dbReference type="EMBL" id="CP042997">
    <property type="protein sequence ID" value="QEH34503.1"/>
    <property type="molecule type" value="Genomic_DNA"/>
</dbReference>
<protein>
    <recommendedName>
        <fullName evidence="2">Peptidase M17 leucyl aminopeptidase N-terminal domain-containing protein</fullName>
    </recommendedName>
</protein>
<dbReference type="KEGG" id="agv:OJF2_30430"/>
<evidence type="ECO:0000313" key="3">
    <source>
        <dbReference type="EMBL" id="QEH34503.1"/>
    </source>
</evidence>
<dbReference type="GO" id="GO:0006508">
    <property type="term" value="P:proteolysis"/>
    <property type="evidence" value="ECO:0007669"/>
    <property type="project" value="InterPro"/>
</dbReference>
<dbReference type="RefSeq" id="WP_148594419.1">
    <property type="nucleotide sequence ID" value="NZ_CP042997.1"/>
</dbReference>
<organism evidence="3 4">
    <name type="scientific">Aquisphaera giovannonii</name>
    <dbReference type="NCBI Taxonomy" id="406548"/>
    <lineage>
        <taxon>Bacteria</taxon>
        <taxon>Pseudomonadati</taxon>
        <taxon>Planctomycetota</taxon>
        <taxon>Planctomycetia</taxon>
        <taxon>Isosphaerales</taxon>
        <taxon>Isosphaeraceae</taxon>
        <taxon>Aquisphaera</taxon>
    </lineage>
</organism>
<dbReference type="GO" id="GO:0070006">
    <property type="term" value="F:metalloaminopeptidase activity"/>
    <property type="evidence" value="ECO:0007669"/>
    <property type="project" value="InterPro"/>
</dbReference>
<dbReference type="Pfam" id="PF02789">
    <property type="entry name" value="Peptidase_M17_N"/>
    <property type="match status" value="1"/>
</dbReference>
<keyword evidence="1" id="KW-0732">Signal</keyword>
<dbReference type="Proteomes" id="UP000324233">
    <property type="component" value="Chromosome"/>
</dbReference>
<accession>A0A5B9W1T2</accession>
<dbReference type="Gene3D" id="3.40.220.10">
    <property type="entry name" value="Leucine Aminopeptidase, subunit E, domain 1"/>
    <property type="match status" value="1"/>
</dbReference>
<evidence type="ECO:0000259" key="2">
    <source>
        <dbReference type="Pfam" id="PF02789"/>
    </source>
</evidence>
<name>A0A5B9W1T2_9BACT</name>
<feature type="signal peptide" evidence="1">
    <location>
        <begin position="1"/>
        <end position="21"/>
    </location>
</feature>
<sequence precursor="true">MKRTGLMVVVLGLVLGGIASADDRKGPRDRTLEGTNGVKVIVRAQGPYDADVPLQVVCYFRHKQGGDRTLGAAVTLDERLGGVIRSLRDRGEFVGDDGETLLLTPRPGTIKAGRLLLVGLGDEGSLSLGTMERVGRTAGREAARLGVERVAFAPLLRDQGNAALAVGDVEAAVLRGVLLANDTQKRLDKEGLATEHALHEWVVEAGPAYFDETVAGVQRGIDEARKSAGERPAGPYAGPGH</sequence>
<dbReference type="AlphaFoldDB" id="A0A5B9W1T2"/>
<proteinExistence type="predicted"/>
<keyword evidence="4" id="KW-1185">Reference proteome</keyword>
<gene>
    <name evidence="3" type="ORF">OJF2_30430</name>
</gene>
<reference evidence="3 4" key="1">
    <citation type="submission" date="2019-08" db="EMBL/GenBank/DDBJ databases">
        <title>Deep-cultivation of Planctomycetes and their phenomic and genomic characterization uncovers novel biology.</title>
        <authorList>
            <person name="Wiegand S."/>
            <person name="Jogler M."/>
            <person name="Boedeker C."/>
            <person name="Pinto D."/>
            <person name="Vollmers J."/>
            <person name="Rivas-Marin E."/>
            <person name="Kohn T."/>
            <person name="Peeters S.H."/>
            <person name="Heuer A."/>
            <person name="Rast P."/>
            <person name="Oberbeckmann S."/>
            <person name="Bunk B."/>
            <person name="Jeske O."/>
            <person name="Meyerdierks A."/>
            <person name="Storesund J.E."/>
            <person name="Kallscheuer N."/>
            <person name="Luecker S."/>
            <person name="Lage O.M."/>
            <person name="Pohl T."/>
            <person name="Merkel B.J."/>
            <person name="Hornburger P."/>
            <person name="Mueller R.-W."/>
            <person name="Bruemmer F."/>
            <person name="Labrenz M."/>
            <person name="Spormann A.M."/>
            <person name="Op den Camp H."/>
            <person name="Overmann J."/>
            <person name="Amann R."/>
            <person name="Jetten M.S.M."/>
            <person name="Mascher T."/>
            <person name="Medema M.H."/>
            <person name="Devos D.P."/>
            <person name="Kaster A.-K."/>
            <person name="Ovreas L."/>
            <person name="Rohde M."/>
            <person name="Galperin M.Y."/>
            <person name="Jogler C."/>
        </authorList>
    </citation>
    <scope>NUCLEOTIDE SEQUENCE [LARGE SCALE GENOMIC DNA]</scope>
    <source>
        <strain evidence="3 4">OJF2</strain>
    </source>
</reference>
<dbReference type="SUPFAM" id="SSF52949">
    <property type="entry name" value="Macro domain-like"/>
    <property type="match status" value="1"/>
</dbReference>
<dbReference type="OrthoDB" id="5523428at2"/>
<feature type="chain" id="PRO_5022993511" description="Peptidase M17 leucyl aminopeptidase N-terminal domain-containing protein" evidence="1">
    <location>
        <begin position="22"/>
        <end position="241"/>
    </location>
</feature>
<dbReference type="InterPro" id="IPR043472">
    <property type="entry name" value="Macro_dom-like"/>
</dbReference>